<name>A0A915AJB9_PARUN</name>
<dbReference type="WBParaSite" id="PgR009X_g110_t01">
    <property type="protein sequence ID" value="PgR009X_g110_t01"/>
    <property type="gene ID" value="PgR009X_g110"/>
</dbReference>
<organism evidence="2 3">
    <name type="scientific">Parascaris univalens</name>
    <name type="common">Nematode worm</name>
    <dbReference type="NCBI Taxonomy" id="6257"/>
    <lineage>
        <taxon>Eukaryota</taxon>
        <taxon>Metazoa</taxon>
        <taxon>Ecdysozoa</taxon>
        <taxon>Nematoda</taxon>
        <taxon>Chromadorea</taxon>
        <taxon>Rhabditida</taxon>
        <taxon>Spirurina</taxon>
        <taxon>Ascaridomorpha</taxon>
        <taxon>Ascaridoidea</taxon>
        <taxon>Ascarididae</taxon>
        <taxon>Parascaris</taxon>
    </lineage>
</organism>
<dbReference type="Proteomes" id="UP000887569">
    <property type="component" value="Unplaced"/>
</dbReference>
<dbReference type="PANTHER" id="PTHR46709:SF11">
    <property type="entry name" value="G-PROTEIN COUPLED RECEPTORS FAMILY 1 PROFILE DOMAIN-CONTAINING PROTEIN"/>
    <property type="match status" value="1"/>
</dbReference>
<evidence type="ECO:0000313" key="2">
    <source>
        <dbReference type="Proteomes" id="UP000887569"/>
    </source>
</evidence>
<feature type="transmembrane region" description="Helical" evidence="1">
    <location>
        <begin position="51"/>
        <end position="72"/>
    </location>
</feature>
<keyword evidence="1" id="KW-0472">Membrane</keyword>
<keyword evidence="1" id="KW-1133">Transmembrane helix</keyword>
<evidence type="ECO:0000256" key="1">
    <source>
        <dbReference type="SAM" id="Phobius"/>
    </source>
</evidence>
<proteinExistence type="predicted"/>
<feature type="transmembrane region" description="Helical" evidence="1">
    <location>
        <begin position="92"/>
        <end position="116"/>
    </location>
</feature>
<protein>
    <submittedName>
        <fullName evidence="3">G-protein coupled receptors family 1 profile domain-containing protein</fullName>
    </submittedName>
</protein>
<dbReference type="AlphaFoldDB" id="A0A915AJB9"/>
<dbReference type="PANTHER" id="PTHR46709">
    <property type="entry name" value="PROTEIN CBG23488-RELATED"/>
    <property type="match status" value="1"/>
</dbReference>
<feature type="transmembrane region" description="Helical" evidence="1">
    <location>
        <begin position="19"/>
        <end position="44"/>
    </location>
</feature>
<reference evidence="3" key="1">
    <citation type="submission" date="2022-11" db="UniProtKB">
        <authorList>
            <consortium name="WormBaseParasite"/>
        </authorList>
    </citation>
    <scope>IDENTIFICATION</scope>
</reference>
<accession>A0A915AJB9</accession>
<evidence type="ECO:0000313" key="3">
    <source>
        <dbReference type="WBParaSite" id="PgR009X_g110_t01"/>
    </source>
</evidence>
<sequence length="143" mass="16573">FDKQIEECGFYEGYTLRRFIIISAASTVSFFGIIANCILLLVFIRSKPNTLYSAVLALLDALLCMVYLLLFGVDAEFVFLRIKTLFIVYHTYMIPVFILSRIVQFAMPYMLILATFERLVWTAGRKTRCVKSVQIAHHLKCRR</sequence>
<keyword evidence="1" id="KW-0812">Transmembrane</keyword>
<keyword evidence="2" id="KW-1185">Reference proteome</keyword>